<dbReference type="InterPro" id="IPR050496">
    <property type="entry name" value="SNF2_RAD54_helicase_repair"/>
</dbReference>
<evidence type="ECO:0000256" key="2">
    <source>
        <dbReference type="ARBA" id="ARBA00022806"/>
    </source>
</evidence>
<dbReference type="Pfam" id="PF00176">
    <property type="entry name" value="SNF2-rel_dom"/>
    <property type="match status" value="1"/>
</dbReference>
<organism evidence="6 7">
    <name type="scientific">Psychrobacter aestuarii</name>
    <dbReference type="NCBI Taxonomy" id="556327"/>
    <lineage>
        <taxon>Bacteria</taxon>
        <taxon>Pseudomonadati</taxon>
        <taxon>Pseudomonadota</taxon>
        <taxon>Gammaproteobacteria</taxon>
        <taxon>Moraxellales</taxon>
        <taxon>Moraxellaceae</taxon>
        <taxon>Psychrobacter</taxon>
    </lineage>
</organism>
<dbReference type="InterPro" id="IPR038718">
    <property type="entry name" value="SNF2-like_sf"/>
</dbReference>
<feature type="region of interest" description="Disordered" evidence="3">
    <location>
        <begin position="519"/>
        <end position="540"/>
    </location>
</feature>
<reference evidence="6 7" key="1">
    <citation type="journal article" date="2019" name="Int. J. Syst. Evol. Microbiol.">
        <title>The Global Catalogue of Microorganisms (GCM) 10K type strain sequencing project: providing services to taxonomists for standard genome sequencing and annotation.</title>
        <authorList>
            <consortium name="The Broad Institute Genomics Platform"/>
            <consortium name="The Broad Institute Genome Sequencing Center for Infectious Disease"/>
            <person name="Wu L."/>
            <person name="Ma J."/>
        </authorList>
    </citation>
    <scope>NUCLEOTIDE SEQUENCE [LARGE SCALE GENOMIC DNA]</scope>
    <source>
        <strain evidence="6 7">JCM 16343</strain>
    </source>
</reference>
<evidence type="ECO:0000313" key="6">
    <source>
        <dbReference type="EMBL" id="GAA0315099.1"/>
    </source>
</evidence>
<dbReference type="InterPro" id="IPR027417">
    <property type="entry name" value="P-loop_NTPase"/>
</dbReference>
<dbReference type="SMART" id="SM00490">
    <property type="entry name" value="HELICc"/>
    <property type="match status" value="1"/>
</dbReference>
<keyword evidence="2" id="KW-0547">Nucleotide-binding</keyword>
<feature type="domain" description="Helicase ATP-binding" evidence="4">
    <location>
        <begin position="602"/>
        <end position="786"/>
    </location>
</feature>
<protein>
    <recommendedName>
        <fullName evidence="8">DEAD/DEAH box helicase</fullName>
    </recommendedName>
</protein>
<dbReference type="PROSITE" id="PS51194">
    <property type="entry name" value="HELICASE_CTER"/>
    <property type="match status" value="1"/>
</dbReference>
<dbReference type="PROSITE" id="PS51192">
    <property type="entry name" value="HELICASE_ATP_BIND_1"/>
    <property type="match status" value="1"/>
</dbReference>
<feature type="domain" description="Helicase C-terminal" evidence="5">
    <location>
        <begin position="904"/>
        <end position="1073"/>
    </location>
</feature>
<dbReference type="RefSeq" id="WP_201503496.1">
    <property type="nucleotide sequence ID" value="NZ_BAAAFR010000001.1"/>
</dbReference>
<sequence>MKLAFWKKNKRTEPETNQQAANSHAAAVLKYDDIGLQYSGTADTFSDTHSYWESLVDEDIAYKLDGHYVLPWETLFQIQQDPEHQGVIHLLALPPTSDLRPLIRSENGLSDPDFKIILDGWLDKNHVRLTDNVKRTGAIVTIAGKEYLLSQATWSLLEKIKDFYRLAPKDEHTNKKYWAQIRTLATKSGANMDEFLKDTIVLAPEVLQLNLRKNLIDTESVVEIQPSFNDAPENWLQAFDSYNEVQNQYTISLPEGGLAHVIIEPKVKHVLNEIKKMPNRRVSGERAQTFLHNPFAQLGEDATQVISEDSFTASKEKAEIFTYSARLEKSYDDLAHLVSVTITLHENSERNQPTKTLALVNLSQIGHFIDTYEKPAPTLMWAGYTIDKNRYLDNEVDALKHNLAQIQQYDDDLQAKTVLDLTRYSDRVVGIGEAEPLNTKAIQKDSGESGWLPEHLETESEGGLAATTDMNADTATDAAMALEQSILQAEADGNSEVRHPDTGAPLSIADAKQLLARLQNPDTAESASTTDASKDSEKKKKSTLLIANNIDEADFTKQRAEILLFDDSNRPTAKIPSSFRNQEFALKNHQEYGIAWLQNLYQYAPNQVGGCLLADDMGLGKTLQLLSFIGEYLETAEHKKPVLVVAPVSLLENWEAEAKRFFSAKFGTILKLYGDGLKQRKIPKHAISAELKNNYGITNLLEEDWLGNADIILTTYETMRDLEFSLGRVDWSIMVCDEAQKIKVPTAMVTKAAKAQKADFKIACTGTPVENSLVDLWCLFDFIQENLLGSLSEFNKNYRRPIEKNEDQDNRILEHLRALIAPQVLRRMKYDVADLPPKHEVNDCKNINISPLQLEQYNHAYGDFKHSSEQGNRGSMLAVLHKIRMICAHPLKYQQHAPLQSSPKAEWLLSTLETIKQKEEKVIVFTELREVQVFLKSLLMQRFGLNVATVNGSSNTNSKQGLTRQDTIDKFQNTRGFNVIILSTIAVGFGVNIQKANHVIHYTRSWNPAKEDQATDRAYRIGQEKAVYVYYPSIAAPNFETFEIKLDKLLSSKRKLADDMLKPSIELEKELLQSFQS</sequence>
<dbReference type="InterPro" id="IPR000330">
    <property type="entry name" value="SNF2_N"/>
</dbReference>
<dbReference type="Proteomes" id="UP001501787">
    <property type="component" value="Unassembled WGS sequence"/>
</dbReference>
<evidence type="ECO:0000259" key="4">
    <source>
        <dbReference type="PROSITE" id="PS51192"/>
    </source>
</evidence>
<gene>
    <name evidence="6" type="ORF">GCM10009129_10450</name>
</gene>
<evidence type="ECO:0000256" key="1">
    <source>
        <dbReference type="ARBA" id="ARBA00022801"/>
    </source>
</evidence>
<dbReference type="EMBL" id="BAAAFR010000001">
    <property type="protein sequence ID" value="GAA0315099.1"/>
    <property type="molecule type" value="Genomic_DNA"/>
</dbReference>
<dbReference type="SMART" id="SM00487">
    <property type="entry name" value="DEXDc"/>
    <property type="match status" value="1"/>
</dbReference>
<name>A0ABN0VR16_9GAMM</name>
<accession>A0ABN0VR16</accession>
<keyword evidence="7" id="KW-1185">Reference proteome</keyword>
<comment type="caution">
    <text evidence="6">The sequence shown here is derived from an EMBL/GenBank/DDBJ whole genome shotgun (WGS) entry which is preliminary data.</text>
</comment>
<proteinExistence type="predicted"/>
<dbReference type="SUPFAM" id="SSF52540">
    <property type="entry name" value="P-loop containing nucleoside triphosphate hydrolases"/>
    <property type="match status" value="2"/>
</dbReference>
<evidence type="ECO:0000313" key="7">
    <source>
        <dbReference type="Proteomes" id="UP001501787"/>
    </source>
</evidence>
<dbReference type="InterPro" id="IPR049730">
    <property type="entry name" value="SNF2/RAD54-like_C"/>
</dbReference>
<dbReference type="PANTHER" id="PTHR45629">
    <property type="entry name" value="SNF2/RAD54 FAMILY MEMBER"/>
    <property type="match status" value="1"/>
</dbReference>
<feature type="region of interest" description="Disordered" evidence="3">
    <location>
        <begin position="440"/>
        <end position="463"/>
    </location>
</feature>
<evidence type="ECO:0000256" key="3">
    <source>
        <dbReference type="SAM" id="MobiDB-lite"/>
    </source>
</evidence>
<keyword evidence="2" id="KW-0347">Helicase</keyword>
<evidence type="ECO:0000259" key="5">
    <source>
        <dbReference type="PROSITE" id="PS51194"/>
    </source>
</evidence>
<dbReference type="InterPro" id="IPR001650">
    <property type="entry name" value="Helicase_C-like"/>
</dbReference>
<dbReference type="Gene3D" id="3.40.50.300">
    <property type="entry name" value="P-loop containing nucleotide triphosphate hydrolases"/>
    <property type="match status" value="1"/>
</dbReference>
<dbReference type="InterPro" id="IPR014001">
    <property type="entry name" value="Helicase_ATP-bd"/>
</dbReference>
<dbReference type="Pfam" id="PF00271">
    <property type="entry name" value="Helicase_C"/>
    <property type="match status" value="1"/>
</dbReference>
<dbReference type="PANTHER" id="PTHR45629:SF7">
    <property type="entry name" value="DNA EXCISION REPAIR PROTEIN ERCC-6-RELATED"/>
    <property type="match status" value="1"/>
</dbReference>
<dbReference type="CDD" id="cd18793">
    <property type="entry name" value="SF2_C_SNF"/>
    <property type="match status" value="1"/>
</dbReference>
<dbReference type="Gene3D" id="3.40.50.10810">
    <property type="entry name" value="Tandem AAA-ATPase domain"/>
    <property type="match status" value="1"/>
</dbReference>
<feature type="compositionally biased region" description="Basic residues" evidence="3">
    <location>
        <begin position="1"/>
        <end position="10"/>
    </location>
</feature>
<keyword evidence="2" id="KW-0067">ATP-binding</keyword>
<feature type="region of interest" description="Disordered" evidence="3">
    <location>
        <begin position="1"/>
        <end position="21"/>
    </location>
</feature>
<evidence type="ECO:0008006" key="8">
    <source>
        <dbReference type="Google" id="ProtNLM"/>
    </source>
</evidence>
<keyword evidence="1" id="KW-0378">Hydrolase</keyword>